<sequence length="281" mass="31794">NPKAKLLCDTFLEIGENIWKPSINNVSTRLEGRDIAKVPNWWGLDVAHERRLPGKEEKFNVNLIENRGIFKDRTKSTRPLVVRDAFSRFAIFENAIAEYIGMAEPSRIARTLVNNPDINNALSQKGYGDVRKKLLTIMERAQSMPREEGAFGRFMAERLPGLYRAYLHFNPRVIVSQYTSVTNYGAFISAKYMTHILDGVSWTNIKETLELSDIAYDRFYMAHSSLALGEMAKSDSVLRLFTHKAADINKLGITLRMADMGALAAGLQIAKAEYLDAQNEK</sequence>
<accession>X1MXR8</accession>
<comment type="caution">
    <text evidence="1">The sequence shown here is derived from an EMBL/GenBank/DDBJ whole genome shotgun (WGS) entry which is preliminary data.</text>
</comment>
<gene>
    <name evidence="1" type="ORF">S06H3_20064</name>
</gene>
<dbReference type="AlphaFoldDB" id="X1MXR8"/>
<feature type="non-terminal residue" evidence="1">
    <location>
        <position position="1"/>
    </location>
</feature>
<protein>
    <submittedName>
        <fullName evidence="1">Uncharacterized protein</fullName>
    </submittedName>
</protein>
<evidence type="ECO:0000313" key="1">
    <source>
        <dbReference type="EMBL" id="GAI11174.1"/>
    </source>
</evidence>
<organism evidence="1">
    <name type="scientific">marine sediment metagenome</name>
    <dbReference type="NCBI Taxonomy" id="412755"/>
    <lineage>
        <taxon>unclassified sequences</taxon>
        <taxon>metagenomes</taxon>
        <taxon>ecological metagenomes</taxon>
    </lineage>
</organism>
<dbReference type="EMBL" id="BARV01010352">
    <property type="protein sequence ID" value="GAI11174.1"/>
    <property type="molecule type" value="Genomic_DNA"/>
</dbReference>
<proteinExistence type="predicted"/>
<name>X1MXR8_9ZZZZ</name>
<reference evidence="1" key="1">
    <citation type="journal article" date="2014" name="Front. Microbiol.">
        <title>High frequency of phylogenetically diverse reductive dehalogenase-homologous genes in deep subseafloor sedimentary metagenomes.</title>
        <authorList>
            <person name="Kawai M."/>
            <person name="Futagami T."/>
            <person name="Toyoda A."/>
            <person name="Takaki Y."/>
            <person name="Nishi S."/>
            <person name="Hori S."/>
            <person name="Arai W."/>
            <person name="Tsubouchi T."/>
            <person name="Morono Y."/>
            <person name="Uchiyama I."/>
            <person name="Ito T."/>
            <person name="Fujiyama A."/>
            <person name="Inagaki F."/>
            <person name="Takami H."/>
        </authorList>
    </citation>
    <scope>NUCLEOTIDE SEQUENCE</scope>
    <source>
        <strain evidence="1">Expedition CK06-06</strain>
    </source>
</reference>
<feature type="non-terminal residue" evidence="1">
    <location>
        <position position="281"/>
    </location>
</feature>